<accession>A0A022W7R6</accession>
<dbReference type="Proteomes" id="UP000023758">
    <property type="component" value="Unassembled WGS sequence"/>
</dbReference>
<organism evidence="1">
    <name type="scientific">Trichophyton rubrum CBS 288.86</name>
    <dbReference type="NCBI Taxonomy" id="1215330"/>
    <lineage>
        <taxon>Eukaryota</taxon>
        <taxon>Fungi</taxon>
        <taxon>Dikarya</taxon>
        <taxon>Ascomycota</taxon>
        <taxon>Pezizomycotina</taxon>
        <taxon>Eurotiomycetes</taxon>
        <taxon>Eurotiomycetidae</taxon>
        <taxon>Onygenales</taxon>
        <taxon>Arthrodermataceae</taxon>
        <taxon>Trichophyton</taxon>
    </lineage>
</organism>
<evidence type="ECO:0000313" key="1">
    <source>
        <dbReference type="EMBL" id="EZF54186.1"/>
    </source>
</evidence>
<dbReference type="EMBL" id="KK207792">
    <property type="protein sequence ID" value="EZF54186.1"/>
    <property type="molecule type" value="Genomic_DNA"/>
</dbReference>
<protein>
    <submittedName>
        <fullName evidence="1">Uncharacterized protein</fullName>
    </submittedName>
</protein>
<dbReference type="HOGENOM" id="CLU_2265630_0_0_1"/>
<name>A0A022W7R6_TRIRU</name>
<reference evidence="1" key="1">
    <citation type="submission" date="2014-02" db="EMBL/GenBank/DDBJ databases">
        <title>The Genome Sequence of Trichophyton rubrum (morphotype fischeri) CBS 288.86.</title>
        <authorList>
            <consortium name="The Broad Institute Genomics Platform"/>
            <person name="Cuomo C.A."/>
            <person name="White T.C."/>
            <person name="Graser Y."/>
            <person name="Martinez-Rossi N."/>
            <person name="Heitman J."/>
            <person name="Young S.K."/>
            <person name="Zeng Q."/>
            <person name="Gargeya S."/>
            <person name="Abouelleil A."/>
            <person name="Alvarado L."/>
            <person name="Chapman S.B."/>
            <person name="Gainer-Dewar J."/>
            <person name="Goldberg J."/>
            <person name="Griggs A."/>
            <person name="Gujja S."/>
            <person name="Hansen M."/>
            <person name="Howarth C."/>
            <person name="Imamovic A."/>
            <person name="Larimer J."/>
            <person name="Martinez D."/>
            <person name="Murphy C."/>
            <person name="Pearson M.D."/>
            <person name="Persinoti G."/>
            <person name="Poon T."/>
            <person name="Priest M."/>
            <person name="Roberts A.D."/>
            <person name="Saif S."/>
            <person name="Shea T.D."/>
            <person name="Sykes S.N."/>
            <person name="Wortman J."/>
            <person name="Nusbaum C."/>
            <person name="Birren B."/>
        </authorList>
    </citation>
    <scope>NUCLEOTIDE SEQUENCE [LARGE SCALE GENOMIC DNA]</scope>
    <source>
        <strain evidence="1">CBS 288.86</strain>
    </source>
</reference>
<sequence>MVSPSFFLRPPLASSSYIQYLSKALFPSLTCLVSPGPSGLCFFFFPLPLSSLYQAAEKESSAKLLPSSNPPCFSSGFFAFVPPSSHACTPADGSHVLPAPLVI</sequence>
<proteinExistence type="predicted"/>
<gene>
    <name evidence="1" type="ORF">H103_02989</name>
</gene>
<dbReference type="AlphaFoldDB" id="A0A022W7R6"/>